<dbReference type="InterPro" id="IPR036280">
    <property type="entry name" value="Multihaem_cyt_sf"/>
</dbReference>
<dbReference type="PANTHER" id="PTHR35038:SF6">
    <property type="entry name" value="SURFACE LOCALIZED DECAHEME CYTOCHROME C LIPOPROTEIN"/>
    <property type="match status" value="1"/>
</dbReference>
<dbReference type="Proteomes" id="UP000234845">
    <property type="component" value="Unassembled WGS sequence"/>
</dbReference>
<keyword evidence="6" id="KW-1185">Reference proteome</keyword>
<dbReference type="Pfam" id="PF22678">
    <property type="entry name" value="Cytochrom_c_NrfB-like"/>
    <property type="match status" value="1"/>
</dbReference>
<sequence length="527" mass="56834">MMAILRGNSPMQIRSALLALALIILSGSQAHASESGYAGMDTCRSCHQFGDDSPVHTLLESAHGNADNPDTPVAQRGCEECHGPSADHTRSPTQVAPAISFGPRWSATVESQNDQCLACHGDNTASHWDNAHHKQQGLACATCHDIHTTADTVLSADSQAEVCTGCHKAQESGIHGLASLADSNPPCTSCHNPHNSRTPHSIMVDNRSRGCATCHNLVAMASDPQVSARATSYHKVMVQDDKTCVSCHVGIAHVSAAGVPPLIPQAQQSSSVTLFYPGQSDSEWLLSEHAGSQSLRQDRSCQQCHRGDEEEMGASLATGKLKPATRDVEIGFQRSGQELLVTLSWRGSLQDRDIALMWGDDRNEAFRQAGCFAACHDDMPGMTRDRGQQLDKYLLVSRLQDRQIGRPAIIRDEAALAELKATGKFAEVWRVNLEDTATVETGTLLAGIDWHEDSLVAAEAQFADGRWSVTLLRPLDTRPKGLHFGRGQKLTVGIALHGVDNPGAGHWVSLPMTFAIDGINTDFKADW</sequence>
<dbReference type="Gene3D" id="3.90.10.10">
    <property type="entry name" value="Cytochrome C3"/>
    <property type="match status" value="1"/>
</dbReference>
<evidence type="ECO:0000259" key="3">
    <source>
        <dbReference type="Pfam" id="PF09699"/>
    </source>
</evidence>
<gene>
    <name evidence="5" type="ORF">CWI75_12380</name>
</gene>
<evidence type="ECO:0000256" key="1">
    <source>
        <dbReference type="ARBA" id="ARBA00022729"/>
    </source>
</evidence>
<dbReference type="PANTHER" id="PTHR35038">
    <property type="entry name" value="DISSIMILATORY SULFITE REDUCTASE SIRA"/>
    <property type="match status" value="1"/>
</dbReference>
<accession>A0A2N5Y0L7</accession>
<feature type="domain" description="Doubled CXXCH motif" evidence="3">
    <location>
        <begin position="187"/>
        <end position="216"/>
    </location>
</feature>
<evidence type="ECO:0000313" key="6">
    <source>
        <dbReference type="Proteomes" id="UP000234845"/>
    </source>
</evidence>
<comment type="caution">
    <text evidence="5">The sequence shown here is derived from an EMBL/GenBank/DDBJ whole genome shotgun (WGS) entry which is preliminary data.</text>
</comment>
<dbReference type="GO" id="GO:0016491">
    <property type="term" value="F:oxidoreductase activity"/>
    <property type="evidence" value="ECO:0007669"/>
    <property type="project" value="TreeGrafter"/>
</dbReference>
<reference evidence="6" key="1">
    <citation type="submission" date="2017-11" db="EMBL/GenBank/DDBJ databases">
        <title>The draft genome sequence of Chromatocurvus sp. F02.</title>
        <authorList>
            <person name="Du Z.-J."/>
            <person name="Chang Y.-Q."/>
        </authorList>
    </citation>
    <scope>NUCLEOTIDE SEQUENCE [LARGE SCALE GENOMIC DNA]</scope>
    <source>
        <strain evidence="6">F02</strain>
    </source>
</reference>
<dbReference type="SUPFAM" id="SSF48695">
    <property type="entry name" value="Multiheme cytochromes"/>
    <property type="match status" value="1"/>
</dbReference>
<organism evidence="5 6">
    <name type="scientific">Kineobactrum sediminis</name>
    <dbReference type="NCBI Taxonomy" id="1905677"/>
    <lineage>
        <taxon>Bacteria</taxon>
        <taxon>Pseudomonadati</taxon>
        <taxon>Pseudomonadota</taxon>
        <taxon>Gammaproteobacteria</taxon>
        <taxon>Cellvibrionales</taxon>
        <taxon>Halieaceae</taxon>
        <taxon>Kineobactrum</taxon>
    </lineage>
</organism>
<name>A0A2N5Y0L7_9GAMM</name>
<proteinExistence type="predicted"/>
<dbReference type="InterPro" id="IPR053875">
    <property type="entry name" value="Cytochrom_c_NrfB-like_dom"/>
</dbReference>
<dbReference type="InterPro" id="IPR010177">
    <property type="entry name" value="Paired_CXXCH_1"/>
</dbReference>
<evidence type="ECO:0000259" key="4">
    <source>
        <dbReference type="Pfam" id="PF22678"/>
    </source>
</evidence>
<feature type="domain" description="Cytochrome c-type protein NrfB-like" evidence="4">
    <location>
        <begin position="78"/>
        <end position="166"/>
    </location>
</feature>
<feature type="chain" id="PRO_5014982678" evidence="2">
    <location>
        <begin position="33"/>
        <end position="527"/>
    </location>
</feature>
<dbReference type="EMBL" id="PKLZ01000009">
    <property type="protein sequence ID" value="PLW81899.1"/>
    <property type="molecule type" value="Genomic_DNA"/>
</dbReference>
<dbReference type="InterPro" id="IPR051829">
    <property type="entry name" value="Multiheme_Cytochr_ET"/>
</dbReference>
<feature type="signal peptide" evidence="2">
    <location>
        <begin position="1"/>
        <end position="32"/>
    </location>
</feature>
<protein>
    <submittedName>
        <fullName evidence="5">Uncharacterized protein</fullName>
    </submittedName>
</protein>
<dbReference type="AlphaFoldDB" id="A0A2N5Y0L7"/>
<dbReference type="Pfam" id="PF09699">
    <property type="entry name" value="Paired_CXXCH_1"/>
    <property type="match status" value="1"/>
</dbReference>
<keyword evidence="1 2" id="KW-0732">Signal</keyword>
<evidence type="ECO:0000256" key="2">
    <source>
        <dbReference type="SAM" id="SignalP"/>
    </source>
</evidence>
<evidence type="ECO:0000313" key="5">
    <source>
        <dbReference type="EMBL" id="PLW81899.1"/>
    </source>
</evidence>